<reference evidence="2 3" key="2">
    <citation type="submission" date="2018-11" db="EMBL/GenBank/DDBJ databases">
        <authorList>
            <consortium name="Pathogen Informatics"/>
        </authorList>
    </citation>
    <scope>NUCLEOTIDE SEQUENCE [LARGE SCALE GENOMIC DNA]</scope>
    <source>
        <strain evidence="2 3">MHpl1</strain>
    </source>
</reference>
<dbReference type="Proteomes" id="UP000268014">
    <property type="component" value="Unassembled WGS sequence"/>
</dbReference>
<dbReference type="EMBL" id="UZAF01017591">
    <property type="protein sequence ID" value="VDO43091.1"/>
    <property type="molecule type" value="Genomic_DNA"/>
</dbReference>
<feature type="transmembrane region" description="Helical" evidence="1">
    <location>
        <begin position="80"/>
        <end position="96"/>
    </location>
</feature>
<keyword evidence="1" id="KW-1133">Transmembrane helix</keyword>
<keyword evidence="1" id="KW-0812">Transmembrane</keyword>
<keyword evidence="1" id="KW-0472">Membrane</keyword>
<organism evidence="4">
    <name type="scientific">Haemonchus placei</name>
    <name type="common">Barber's pole worm</name>
    <dbReference type="NCBI Taxonomy" id="6290"/>
    <lineage>
        <taxon>Eukaryota</taxon>
        <taxon>Metazoa</taxon>
        <taxon>Ecdysozoa</taxon>
        <taxon>Nematoda</taxon>
        <taxon>Chromadorea</taxon>
        <taxon>Rhabditida</taxon>
        <taxon>Rhabditina</taxon>
        <taxon>Rhabditomorpha</taxon>
        <taxon>Strongyloidea</taxon>
        <taxon>Trichostrongylidae</taxon>
        <taxon>Haemonchus</taxon>
    </lineage>
</organism>
<evidence type="ECO:0000313" key="2">
    <source>
        <dbReference type="EMBL" id="VDO43091.1"/>
    </source>
</evidence>
<evidence type="ECO:0000313" key="3">
    <source>
        <dbReference type="Proteomes" id="UP000268014"/>
    </source>
</evidence>
<keyword evidence="3" id="KW-1185">Reference proteome</keyword>
<dbReference type="AlphaFoldDB" id="A0A0N4WKC2"/>
<protein>
    <submittedName>
        <fullName evidence="4">SAYSvFN domain-containing protein</fullName>
    </submittedName>
</protein>
<gene>
    <name evidence="2" type="ORF">HPLM_LOCUS11514</name>
</gene>
<proteinExistence type="predicted"/>
<dbReference type="OMA" id="YDMDWLF"/>
<name>A0A0N4WKC2_HAEPC</name>
<evidence type="ECO:0000256" key="1">
    <source>
        <dbReference type="SAM" id="Phobius"/>
    </source>
</evidence>
<dbReference type="WBParaSite" id="HPLM_0001152201-mRNA-1">
    <property type="protein sequence ID" value="HPLM_0001152201-mRNA-1"/>
    <property type="gene ID" value="HPLM_0001152201"/>
</dbReference>
<dbReference type="OrthoDB" id="5860790at2759"/>
<sequence>MGKDLKDVKNVIEFPDSTVNVNLKFDEKDMRLLDESEGSETSHISITPGLAAKFRPTIYVLISFGLLLNLLNALAQLQPFLGGFLSLVLMIFLYEWQRMHGSKLTKNSRASFDYAKLLALDKNYIPFYTLEFLLGERYKGYVLPCTGGADDERTPNE</sequence>
<accession>A0A0N4WKC2</accession>
<reference evidence="4" key="1">
    <citation type="submission" date="2017-02" db="UniProtKB">
        <authorList>
            <consortium name="WormBaseParasite"/>
        </authorList>
    </citation>
    <scope>IDENTIFICATION</scope>
</reference>
<evidence type="ECO:0000313" key="4">
    <source>
        <dbReference type="WBParaSite" id="HPLM_0001152201-mRNA-1"/>
    </source>
</evidence>